<dbReference type="Gene3D" id="3.40.50.410">
    <property type="entry name" value="von Willebrand factor, type A domain"/>
    <property type="match status" value="1"/>
</dbReference>
<evidence type="ECO:0000313" key="4">
    <source>
        <dbReference type="Proteomes" id="UP000193409"/>
    </source>
</evidence>
<evidence type="ECO:0000256" key="1">
    <source>
        <dbReference type="SAM" id="Phobius"/>
    </source>
</evidence>
<dbReference type="Proteomes" id="UP000193409">
    <property type="component" value="Unassembled WGS sequence"/>
</dbReference>
<evidence type="ECO:0000313" key="3">
    <source>
        <dbReference type="EMBL" id="SLN55875.1"/>
    </source>
</evidence>
<dbReference type="RefSeq" id="WP_176244151.1">
    <property type="nucleotide sequence ID" value="NZ_FWFQ01000023.1"/>
</dbReference>
<dbReference type="InterPro" id="IPR028087">
    <property type="entry name" value="Tad_N"/>
</dbReference>
<dbReference type="SUPFAM" id="SSF53300">
    <property type="entry name" value="vWA-like"/>
    <property type="match status" value="1"/>
</dbReference>
<keyword evidence="1" id="KW-0812">Transmembrane</keyword>
<dbReference type="AlphaFoldDB" id="A0A1Y5T802"/>
<proteinExistence type="predicted"/>
<protein>
    <submittedName>
        <fullName evidence="3">von Willebrand factor type A domain protein</fullName>
    </submittedName>
</protein>
<feature type="domain" description="Putative Flp pilus-assembly TadG-like N-terminal" evidence="2">
    <location>
        <begin position="32"/>
        <end position="78"/>
    </location>
</feature>
<feature type="transmembrane region" description="Helical" evidence="1">
    <location>
        <begin position="34"/>
        <end position="53"/>
    </location>
</feature>
<evidence type="ECO:0000259" key="2">
    <source>
        <dbReference type="Pfam" id="PF13400"/>
    </source>
</evidence>
<sequence length="581" mass="65644">MKKMISTPSARRTVSLTEAYAFARRFGQKEDGTLTIFALFIFIMMILIGGIAVDLMKFESERVTLQNTLDRAVLAAADRDQQLSPKEVVLDYFDKAGLGNYISESDITVDQDELVSYRIVSATASKTITTHFMKMTGIYELDAPASGTAEERIRDLEISLVLDVSGSMRHTSADGTTTKLANLKTAAQEFIDQISSSSIDGTVSYSIIPYATQVNAGEMLAKYYNLTDEHAYSHCVDFEEEDFLTTELSTTELMQRTGHFDPWYEWSKPNNTNANNNRLLVCQTEASREIMPWEKNTTKLKNHINSFFADGNTSIDVGVKWGVALLDPGTQGVVADMIDAGEVDAAFENRPFEYDYNGGMKVLIVMTDGINTSQYYLKDDFINGYSDVYENDHDGYLSVYWPEKNKYWWEYDDDLHDLPYGDGAEIETIEYQKVLVCRENKKGKTKCRYQDKEVTVLTPVAGEAVRQTYPELWNDYSLEYVADKIYEPMTGSSSYADKFDPGARSYVSASTKDDRLDDICTAAKNKNIIIFTIGYEVTDHSKQVMKDCASTYNHFYDVQDLEIRDAFASIATQINNLKLTQ</sequence>
<dbReference type="Pfam" id="PF13400">
    <property type="entry name" value="Tad"/>
    <property type="match status" value="1"/>
</dbReference>
<reference evidence="3 4" key="1">
    <citation type="submission" date="2017-03" db="EMBL/GenBank/DDBJ databases">
        <authorList>
            <person name="Afonso C.L."/>
            <person name="Miller P.J."/>
            <person name="Scott M.A."/>
            <person name="Spackman E."/>
            <person name="Goraichik I."/>
            <person name="Dimitrov K.M."/>
            <person name="Suarez D.L."/>
            <person name="Swayne D.E."/>
        </authorList>
    </citation>
    <scope>NUCLEOTIDE SEQUENCE [LARGE SCALE GENOMIC DNA]</scope>
    <source>
        <strain evidence="3 4">CECT 7680</strain>
    </source>
</reference>
<dbReference type="EMBL" id="FWFQ01000023">
    <property type="protein sequence ID" value="SLN55875.1"/>
    <property type="molecule type" value="Genomic_DNA"/>
</dbReference>
<name>A0A1Y5T802_9RHOB</name>
<gene>
    <name evidence="3" type="ORF">PSA7680_02914</name>
</gene>
<accession>A0A1Y5T802</accession>
<keyword evidence="4" id="KW-1185">Reference proteome</keyword>
<keyword evidence="1" id="KW-1133">Transmembrane helix</keyword>
<dbReference type="InterPro" id="IPR036465">
    <property type="entry name" value="vWFA_dom_sf"/>
</dbReference>
<organism evidence="3 4">
    <name type="scientific">Pseudoruegeria aquimaris</name>
    <dbReference type="NCBI Taxonomy" id="393663"/>
    <lineage>
        <taxon>Bacteria</taxon>
        <taxon>Pseudomonadati</taxon>
        <taxon>Pseudomonadota</taxon>
        <taxon>Alphaproteobacteria</taxon>
        <taxon>Rhodobacterales</taxon>
        <taxon>Roseobacteraceae</taxon>
        <taxon>Pseudoruegeria</taxon>
    </lineage>
</organism>
<keyword evidence="1" id="KW-0472">Membrane</keyword>